<dbReference type="InterPro" id="IPR022911">
    <property type="entry name" value="Phe_tRNA_ligase_alpha1_bac"/>
</dbReference>
<proteinExistence type="inferred from homology"/>
<dbReference type="GO" id="GO:0000287">
    <property type="term" value="F:magnesium ion binding"/>
    <property type="evidence" value="ECO:0007669"/>
    <property type="project" value="UniProtKB-UniRule"/>
</dbReference>
<dbReference type="GO" id="GO:0005524">
    <property type="term" value="F:ATP binding"/>
    <property type="evidence" value="ECO:0007669"/>
    <property type="project" value="UniProtKB-UniRule"/>
</dbReference>
<keyword evidence="4 13" id="KW-0963">Cytoplasm</keyword>
<keyword evidence="6 13" id="KW-0479">Metal-binding</keyword>
<keyword evidence="8 13" id="KW-0067">ATP-binding</keyword>
<evidence type="ECO:0000256" key="4">
    <source>
        <dbReference type="ARBA" id="ARBA00022490"/>
    </source>
</evidence>
<dbReference type="Gene3D" id="3.30.930.10">
    <property type="entry name" value="Bira Bifunctional Protein, Domain 2"/>
    <property type="match status" value="1"/>
</dbReference>
<feature type="domain" description="Aminoacyl-transfer RNA synthetases class-II family profile" evidence="14">
    <location>
        <begin position="198"/>
        <end position="345"/>
    </location>
</feature>
<keyword evidence="10 13" id="KW-0648">Protein biosynthesis</keyword>
<evidence type="ECO:0000256" key="11">
    <source>
        <dbReference type="ARBA" id="ARBA00023146"/>
    </source>
</evidence>
<dbReference type="PANTHER" id="PTHR11538:SF41">
    <property type="entry name" value="PHENYLALANINE--TRNA LIGASE, MITOCHONDRIAL"/>
    <property type="match status" value="1"/>
</dbReference>
<evidence type="ECO:0000256" key="2">
    <source>
        <dbReference type="ARBA" id="ARBA00010207"/>
    </source>
</evidence>
<dbReference type="InterPro" id="IPR010978">
    <property type="entry name" value="tRNA-bd_arm"/>
</dbReference>
<dbReference type="HOGENOM" id="CLU_025086_0_1_14"/>
<evidence type="ECO:0000256" key="12">
    <source>
        <dbReference type="ARBA" id="ARBA00049255"/>
    </source>
</evidence>
<dbReference type="EC" id="6.1.1.20" evidence="13"/>
<evidence type="ECO:0000313" key="15">
    <source>
        <dbReference type="EMBL" id="AHI54013.1"/>
    </source>
</evidence>
<dbReference type="STRING" id="1276257.SSABA_v1c06090"/>
<evidence type="ECO:0000256" key="13">
    <source>
        <dbReference type="HAMAP-Rule" id="MF_00281"/>
    </source>
</evidence>
<dbReference type="InterPro" id="IPR004188">
    <property type="entry name" value="Phe-tRNA_ligase_II_N"/>
</dbReference>
<dbReference type="HAMAP" id="MF_00281">
    <property type="entry name" value="Phe_tRNA_synth_alpha1"/>
    <property type="match status" value="1"/>
</dbReference>
<comment type="catalytic activity">
    <reaction evidence="12 13">
        <text>tRNA(Phe) + L-phenylalanine + ATP = L-phenylalanyl-tRNA(Phe) + AMP + diphosphate + H(+)</text>
        <dbReference type="Rhea" id="RHEA:19413"/>
        <dbReference type="Rhea" id="RHEA-COMP:9668"/>
        <dbReference type="Rhea" id="RHEA-COMP:9699"/>
        <dbReference type="ChEBI" id="CHEBI:15378"/>
        <dbReference type="ChEBI" id="CHEBI:30616"/>
        <dbReference type="ChEBI" id="CHEBI:33019"/>
        <dbReference type="ChEBI" id="CHEBI:58095"/>
        <dbReference type="ChEBI" id="CHEBI:78442"/>
        <dbReference type="ChEBI" id="CHEBI:78531"/>
        <dbReference type="ChEBI" id="CHEBI:456215"/>
        <dbReference type="EC" id="6.1.1.20"/>
    </reaction>
</comment>
<dbReference type="AlphaFoldDB" id="W6AA06"/>
<dbReference type="InterPro" id="IPR045864">
    <property type="entry name" value="aa-tRNA-synth_II/BPL/LPL"/>
</dbReference>
<reference evidence="15 16" key="1">
    <citation type="journal article" date="2014" name="Genome Biol. Evol.">
        <title>Molecular evolution of the substrate utilization strategies and putative virulence factors in mosquito-associated Spiroplasma species.</title>
        <authorList>
            <person name="Chang T.H."/>
            <person name="Lo W.S."/>
            <person name="Ku C."/>
            <person name="Chen L.L."/>
            <person name="Kuo C.H."/>
        </authorList>
    </citation>
    <scope>NUCLEOTIDE SEQUENCE [LARGE SCALE GENOMIC DNA]</scope>
    <source>
        <strain evidence="15">Ar-1343</strain>
    </source>
</reference>
<comment type="subunit">
    <text evidence="3 13">Tetramer of two alpha and two beta subunits.</text>
</comment>
<comment type="similarity">
    <text evidence="2 13">Belongs to the class-II aminoacyl-tRNA synthetase family. Phe-tRNA synthetase alpha subunit type 1 subfamily.</text>
</comment>
<evidence type="ECO:0000256" key="9">
    <source>
        <dbReference type="ARBA" id="ARBA00022842"/>
    </source>
</evidence>
<dbReference type="CDD" id="cd00496">
    <property type="entry name" value="PheRS_alpha_core"/>
    <property type="match status" value="1"/>
</dbReference>
<evidence type="ECO:0000256" key="10">
    <source>
        <dbReference type="ARBA" id="ARBA00022917"/>
    </source>
</evidence>
<keyword evidence="9 13" id="KW-0460">Magnesium</keyword>
<organism evidence="15 16">
    <name type="scientific">Spiroplasma sabaudiense Ar-1343</name>
    <dbReference type="NCBI Taxonomy" id="1276257"/>
    <lineage>
        <taxon>Bacteria</taxon>
        <taxon>Bacillati</taxon>
        <taxon>Mycoplasmatota</taxon>
        <taxon>Mollicutes</taxon>
        <taxon>Entomoplasmatales</taxon>
        <taxon>Spiroplasmataceae</taxon>
        <taxon>Spiroplasma</taxon>
    </lineage>
</organism>
<evidence type="ECO:0000259" key="14">
    <source>
        <dbReference type="PROSITE" id="PS50862"/>
    </source>
</evidence>
<evidence type="ECO:0000256" key="7">
    <source>
        <dbReference type="ARBA" id="ARBA00022741"/>
    </source>
</evidence>
<evidence type="ECO:0000256" key="8">
    <source>
        <dbReference type="ARBA" id="ARBA00022840"/>
    </source>
</evidence>
<dbReference type="Proteomes" id="UP000019265">
    <property type="component" value="Chromosome"/>
</dbReference>
<keyword evidence="5 13" id="KW-0436">Ligase</keyword>
<gene>
    <name evidence="13 15" type="primary">pheS</name>
    <name evidence="15" type="ORF">SSABA_v1c06090</name>
</gene>
<keyword evidence="16" id="KW-1185">Reference proteome</keyword>
<dbReference type="PROSITE" id="PS50862">
    <property type="entry name" value="AA_TRNA_LIGASE_II"/>
    <property type="match status" value="1"/>
</dbReference>
<dbReference type="PATRIC" id="fig|1276257.3.peg.621"/>
<evidence type="ECO:0000256" key="3">
    <source>
        <dbReference type="ARBA" id="ARBA00011209"/>
    </source>
</evidence>
<dbReference type="SUPFAM" id="SSF46589">
    <property type="entry name" value="tRNA-binding arm"/>
    <property type="match status" value="1"/>
</dbReference>
<dbReference type="Pfam" id="PF01409">
    <property type="entry name" value="tRNA-synt_2d"/>
    <property type="match status" value="1"/>
</dbReference>
<dbReference type="InterPro" id="IPR002319">
    <property type="entry name" value="Phenylalanyl-tRNA_Synthase"/>
</dbReference>
<comment type="subcellular location">
    <subcellularLocation>
        <location evidence="1 13">Cytoplasm</location>
    </subcellularLocation>
</comment>
<dbReference type="Pfam" id="PF02912">
    <property type="entry name" value="Phe_tRNA-synt_N"/>
    <property type="match status" value="1"/>
</dbReference>
<dbReference type="GO" id="GO:0006432">
    <property type="term" value="P:phenylalanyl-tRNA aminoacylation"/>
    <property type="evidence" value="ECO:0007669"/>
    <property type="project" value="UniProtKB-UniRule"/>
</dbReference>
<protein>
    <recommendedName>
        <fullName evidence="13">Phenylalanine--tRNA ligase alpha subunit</fullName>
        <ecNumber evidence="13">6.1.1.20</ecNumber>
    </recommendedName>
    <alternativeName>
        <fullName evidence="13">Phenylalanyl-tRNA synthetase alpha subunit</fullName>
        <shortName evidence="13">PheRS</shortName>
    </alternativeName>
</protein>
<keyword evidence="11 13" id="KW-0030">Aminoacyl-tRNA synthetase</keyword>
<dbReference type="InterPro" id="IPR004529">
    <property type="entry name" value="Phe-tRNA-synth_IIc_asu"/>
</dbReference>
<dbReference type="EMBL" id="CP006934">
    <property type="protein sequence ID" value="AHI54013.1"/>
    <property type="molecule type" value="Genomic_DNA"/>
</dbReference>
<comment type="cofactor">
    <cofactor evidence="13">
        <name>Mg(2+)</name>
        <dbReference type="ChEBI" id="CHEBI:18420"/>
    </cofactor>
    <text evidence="13">Binds 2 magnesium ions per tetramer.</text>
</comment>
<dbReference type="GO" id="GO:0004826">
    <property type="term" value="F:phenylalanine-tRNA ligase activity"/>
    <property type="evidence" value="ECO:0007669"/>
    <property type="project" value="UniProtKB-UniRule"/>
</dbReference>
<name>W6AA06_9MOLU</name>
<dbReference type="PANTHER" id="PTHR11538">
    <property type="entry name" value="PHENYLALANYL-TRNA SYNTHETASE"/>
    <property type="match status" value="1"/>
</dbReference>
<sequence>MMLNQLKELQIKFNEKIVNSSSRGDIEELKKEFIGKNSPLNSILQELRNADAQTRQEAGKLANEIKTQILNTINELQEKFDQDDLKLQLSSEKKDISLPGMNLSFGSKHPLNLVIEELSEIFSELGFEMVDGTEFEEDEYNFQRLNLPEGHPARDMQDTFYVNEKQVLRTHCTNMSSRILSKLSQTGSEIKQHGSVSFGNVYRRDVDDATHSHQFMQIDAFLIGPKISFANLKWILQYLCKRLFGDQVNIRMRPSYFPFTEPSAEVDLSCFKCLGQGCKLCKNSGWIEILGSGMFNENVLRLNGINPQKNTALAFGVGVERIAMLKYGISNIRDFYENDIRFLNQFHFFGN</sequence>
<dbReference type="GO" id="GO:0000049">
    <property type="term" value="F:tRNA binding"/>
    <property type="evidence" value="ECO:0007669"/>
    <property type="project" value="InterPro"/>
</dbReference>
<evidence type="ECO:0000313" key="16">
    <source>
        <dbReference type="Proteomes" id="UP000019265"/>
    </source>
</evidence>
<dbReference type="GO" id="GO:0005737">
    <property type="term" value="C:cytoplasm"/>
    <property type="evidence" value="ECO:0007669"/>
    <property type="project" value="UniProtKB-SubCell"/>
</dbReference>
<evidence type="ECO:0000256" key="6">
    <source>
        <dbReference type="ARBA" id="ARBA00022723"/>
    </source>
</evidence>
<accession>W6AA06</accession>
<evidence type="ECO:0000256" key="1">
    <source>
        <dbReference type="ARBA" id="ARBA00004496"/>
    </source>
</evidence>
<feature type="binding site" evidence="13">
    <location>
        <position position="261"/>
    </location>
    <ligand>
        <name>Mg(2+)</name>
        <dbReference type="ChEBI" id="CHEBI:18420"/>
        <note>shared with beta subunit</note>
    </ligand>
</feature>
<dbReference type="NCBIfam" id="TIGR00468">
    <property type="entry name" value="pheS"/>
    <property type="match status" value="1"/>
</dbReference>
<dbReference type="eggNOG" id="COG0016">
    <property type="taxonomic scope" value="Bacteria"/>
</dbReference>
<dbReference type="KEGG" id="ssab:SSABA_v1c06090"/>
<dbReference type="SUPFAM" id="SSF55681">
    <property type="entry name" value="Class II aaRS and biotin synthetases"/>
    <property type="match status" value="1"/>
</dbReference>
<evidence type="ECO:0000256" key="5">
    <source>
        <dbReference type="ARBA" id="ARBA00022598"/>
    </source>
</evidence>
<keyword evidence="7 13" id="KW-0547">Nucleotide-binding</keyword>
<dbReference type="InterPro" id="IPR006195">
    <property type="entry name" value="aa-tRNA-synth_II"/>
</dbReference>